<feature type="signal peptide" evidence="1">
    <location>
        <begin position="1"/>
        <end position="19"/>
    </location>
</feature>
<keyword evidence="1" id="KW-0732">Signal</keyword>
<dbReference type="OrthoDB" id="1600564at2759"/>
<dbReference type="Gene3D" id="3.40.50.1110">
    <property type="entry name" value="SGNH hydrolase"/>
    <property type="match status" value="1"/>
</dbReference>
<sequence>MHLVLAALIPTALLSPAYASLLTSFPRQTSDTSDTSASYNDGIHLAVGPQCGVPSGNYSDINVGLDLQSFETIVSFGDSYTDGGREDGGPLAPPVVVYPNPEAGGRSTNGKVWVENIADDIGARLMDYAVRRFVLDINDVRSLKLCA</sequence>
<organism evidence="2 3">
    <name type="scientific">Ceriporiopsis subvermispora (strain B)</name>
    <name type="common">White-rot fungus</name>
    <name type="synonym">Gelatoporia subvermispora</name>
    <dbReference type="NCBI Taxonomy" id="914234"/>
    <lineage>
        <taxon>Eukaryota</taxon>
        <taxon>Fungi</taxon>
        <taxon>Dikarya</taxon>
        <taxon>Basidiomycota</taxon>
        <taxon>Agaricomycotina</taxon>
        <taxon>Agaricomycetes</taxon>
        <taxon>Polyporales</taxon>
        <taxon>Gelatoporiaceae</taxon>
        <taxon>Gelatoporia</taxon>
    </lineage>
</organism>
<name>M2PK63_CERS8</name>
<protein>
    <submittedName>
        <fullName evidence="2">Carbohydrate esterase family 16 protein</fullName>
    </submittedName>
</protein>
<dbReference type="HOGENOM" id="CLU_1767828_0_0_1"/>
<gene>
    <name evidence="2" type="ORF">CERSUDRAFT_51312</name>
</gene>
<dbReference type="EMBL" id="KB445797">
    <property type="protein sequence ID" value="EMD36669.1"/>
    <property type="molecule type" value="Genomic_DNA"/>
</dbReference>
<dbReference type="Proteomes" id="UP000016930">
    <property type="component" value="Unassembled WGS sequence"/>
</dbReference>
<keyword evidence="3" id="KW-1185">Reference proteome</keyword>
<dbReference type="AlphaFoldDB" id="M2PK63"/>
<evidence type="ECO:0000256" key="1">
    <source>
        <dbReference type="SAM" id="SignalP"/>
    </source>
</evidence>
<feature type="chain" id="PRO_5004022739" evidence="1">
    <location>
        <begin position="20"/>
        <end position="147"/>
    </location>
</feature>
<proteinExistence type="predicted"/>
<reference evidence="2 3" key="1">
    <citation type="journal article" date="2012" name="Proc. Natl. Acad. Sci. U.S.A.">
        <title>Comparative genomics of Ceriporiopsis subvermispora and Phanerochaete chrysosporium provide insight into selective ligninolysis.</title>
        <authorList>
            <person name="Fernandez-Fueyo E."/>
            <person name="Ruiz-Duenas F.J."/>
            <person name="Ferreira P."/>
            <person name="Floudas D."/>
            <person name="Hibbett D.S."/>
            <person name="Canessa P."/>
            <person name="Larrondo L.F."/>
            <person name="James T.Y."/>
            <person name="Seelenfreund D."/>
            <person name="Lobos S."/>
            <person name="Polanco R."/>
            <person name="Tello M."/>
            <person name="Honda Y."/>
            <person name="Watanabe T."/>
            <person name="Watanabe T."/>
            <person name="Ryu J.S."/>
            <person name="Kubicek C.P."/>
            <person name="Schmoll M."/>
            <person name="Gaskell J."/>
            <person name="Hammel K.E."/>
            <person name="St John F.J."/>
            <person name="Vanden Wymelenberg A."/>
            <person name="Sabat G."/>
            <person name="Splinter BonDurant S."/>
            <person name="Syed K."/>
            <person name="Yadav J.S."/>
            <person name="Doddapaneni H."/>
            <person name="Subramanian V."/>
            <person name="Lavin J.L."/>
            <person name="Oguiza J.A."/>
            <person name="Perez G."/>
            <person name="Pisabarro A.G."/>
            <person name="Ramirez L."/>
            <person name="Santoyo F."/>
            <person name="Master E."/>
            <person name="Coutinho P.M."/>
            <person name="Henrissat B."/>
            <person name="Lombard V."/>
            <person name="Magnuson J.K."/>
            <person name="Kuees U."/>
            <person name="Hori C."/>
            <person name="Igarashi K."/>
            <person name="Samejima M."/>
            <person name="Held B.W."/>
            <person name="Barry K.W."/>
            <person name="LaButti K.M."/>
            <person name="Lapidus A."/>
            <person name="Lindquist E.A."/>
            <person name="Lucas S.M."/>
            <person name="Riley R."/>
            <person name="Salamov A.A."/>
            <person name="Hoffmeister D."/>
            <person name="Schwenk D."/>
            <person name="Hadar Y."/>
            <person name="Yarden O."/>
            <person name="de Vries R.P."/>
            <person name="Wiebenga A."/>
            <person name="Stenlid J."/>
            <person name="Eastwood D."/>
            <person name="Grigoriev I.V."/>
            <person name="Berka R.M."/>
            <person name="Blanchette R.A."/>
            <person name="Kersten P."/>
            <person name="Martinez A.T."/>
            <person name="Vicuna R."/>
            <person name="Cullen D."/>
        </authorList>
    </citation>
    <scope>NUCLEOTIDE SEQUENCE [LARGE SCALE GENOMIC DNA]</scope>
    <source>
        <strain evidence="2 3">B</strain>
    </source>
</reference>
<dbReference type="InterPro" id="IPR036514">
    <property type="entry name" value="SGNH_hydro_sf"/>
</dbReference>
<accession>M2PK63</accession>
<evidence type="ECO:0000313" key="2">
    <source>
        <dbReference type="EMBL" id="EMD36669.1"/>
    </source>
</evidence>
<evidence type="ECO:0000313" key="3">
    <source>
        <dbReference type="Proteomes" id="UP000016930"/>
    </source>
</evidence>